<dbReference type="Proteomes" id="UP000006820">
    <property type="component" value="Chromosome"/>
</dbReference>
<dbReference type="GeneID" id="61134676"/>
<organism evidence="1 2">
    <name type="scientific">Nocardia farcinica (strain IFM 10152)</name>
    <dbReference type="NCBI Taxonomy" id="247156"/>
    <lineage>
        <taxon>Bacteria</taxon>
        <taxon>Bacillati</taxon>
        <taxon>Actinomycetota</taxon>
        <taxon>Actinomycetes</taxon>
        <taxon>Mycobacteriales</taxon>
        <taxon>Nocardiaceae</taxon>
        <taxon>Nocardia</taxon>
    </lineage>
</organism>
<evidence type="ECO:0000313" key="2">
    <source>
        <dbReference type="Proteomes" id="UP000006820"/>
    </source>
</evidence>
<evidence type="ECO:0000313" key="1">
    <source>
        <dbReference type="EMBL" id="BAD58872.1"/>
    </source>
</evidence>
<proteinExistence type="predicted"/>
<name>Q5YSG9_NOCFA</name>
<sequence length="69" mass="7652">MSQLHYVITVQFSASNGMNVATSRGVIPQDGRTRAQLFEDIFADAIKQCGAPPVYTSVMFFSLEPNQRL</sequence>
<accession>Q5YSG9</accession>
<keyword evidence="2" id="KW-1185">Reference proteome</keyword>
<dbReference type="HOGENOM" id="CLU_2771739_0_0_11"/>
<dbReference type="EMBL" id="AP006618">
    <property type="protein sequence ID" value="BAD58872.1"/>
    <property type="molecule type" value="Genomic_DNA"/>
</dbReference>
<dbReference type="STRING" id="247156.NFA_40240"/>
<dbReference type="AlphaFoldDB" id="Q5YSG9"/>
<dbReference type="KEGG" id="nfa:NFA_40240"/>
<protein>
    <submittedName>
        <fullName evidence="1">Uncharacterized protein</fullName>
    </submittedName>
</protein>
<dbReference type="OrthoDB" id="5197219at2"/>
<gene>
    <name evidence="1" type="ordered locus">NFA_40240</name>
</gene>
<dbReference type="RefSeq" id="WP_011210557.1">
    <property type="nucleotide sequence ID" value="NC_006361.1"/>
</dbReference>
<reference evidence="1 2" key="1">
    <citation type="journal article" date="2004" name="Proc. Natl. Acad. Sci. U.S.A.">
        <title>The complete genomic sequence of Nocardia farcinica IFM 10152.</title>
        <authorList>
            <person name="Ishikawa J."/>
            <person name="Yamashita A."/>
            <person name="Mikami Y."/>
            <person name="Hoshino Y."/>
            <person name="Kurita H."/>
            <person name="Hotta K."/>
            <person name="Shiba T."/>
            <person name="Hattori M."/>
        </authorList>
    </citation>
    <scope>NUCLEOTIDE SEQUENCE [LARGE SCALE GENOMIC DNA]</scope>
    <source>
        <strain evidence="1 2">IFM 10152</strain>
    </source>
</reference>